<keyword evidence="1" id="KW-0732">Signal</keyword>
<dbReference type="InterPro" id="IPR013780">
    <property type="entry name" value="Glyco_hydro_b"/>
</dbReference>
<sequence length="812" mass="85656">MLYPLALVALAGLSSASPTVQPIDFDAIVAAATPSLVGPPATATDQTGVYNAVAASSSAAVAVTGVASASATASVVARNLEALEARSLEKRTYCFLWWCWGTPTTTTSAKAATSTSCTTSTTAKAVVTTTSATPVITSAASTITVPSSCTPISWTNTFAFTTATGCAAPFEVGTYCGFINPEDPCAPQPAGSGPQVQPDTASAFQAYAPFHSMASNAPTPSGYAQTFKDLGASVNANSYLGLHTLTSYDVAQCAAYCDKTDLCTGINIYIERDPSINPDKCSCQNPSSITNYKCTLWGSGVDSAAATNTGQTRDSFQVVIAGSNGYQKTNNTTPTTPSGWTNPKNCGGVTHSHPSTCIGQKFFPGPFDVSLCAAYAASQNTVNYKSLGLSSWASWLGYSPLKCNFFNAFMIKQNGVAKGTYCSLFSQQYNPSAASYSPGNKSVPNTFSENLLEKFRKFSGDDRPTIRVGGSSQDGVGYDSDLEVFRILEESGDLPARLTIGPTFFESLNTFTDTRFIYGLNMKRSVQNETHYQNMLDTVAAACKALSNNNLLGCGVAEGYSRCKKVLEDKCPDLADDDKFRWLTPSPSSLSSGHLNIPDIIEAGIDEDGSVYFLGAHSYMGNGRKPVNKQAKLMNHTSVEGSINRHTSKQDIGTKAPYYGNLATAAILGRLGKDKVQVANLPATGNGAEPAYGIYHSGKLAKVAILNMAEYNFTASGNATETELNKFKRSNHSFSINLDSSFNGKTATVLRLIAPGADSITGITWDGYTFNYDVDNGKAARVSNVTVGEEVAVSDGKATLSIADSSAVVVEF</sequence>
<evidence type="ECO:0000313" key="3">
    <source>
        <dbReference type="EMBL" id="KAF3805795.1"/>
    </source>
</evidence>
<dbReference type="Gene3D" id="2.60.40.1180">
    <property type="entry name" value="Golgi alpha-mannosidase II"/>
    <property type="match status" value="1"/>
</dbReference>
<reference evidence="3" key="2">
    <citation type="submission" date="2020-03" db="EMBL/GenBank/DDBJ databases">
        <authorList>
            <person name="Fu F.-F."/>
            <person name="Chen J."/>
        </authorList>
    </citation>
    <scope>NUCLEOTIDE SEQUENCE</scope>
    <source>
        <strain evidence="3">Lc1</strain>
    </source>
</reference>
<dbReference type="Gene3D" id="3.20.20.80">
    <property type="entry name" value="Glycosidases"/>
    <property type="match status" value="1"/>
</dbReference>
<organism evidence="3 4">
    <name type="scientific">Colletotrichum gloeosporioides</name>
    <name type="common">Anthracnose fungus</name>
    <name type="synonym">Glomerella cingulata</name>
    <dbReference type="NCBI Taxonomy" id="474922"/>
    <lineage>
        <taxon>Eukaryota</taxon>
        <taxon>Fungi</taxon>
        <taxon>Dikarya</taxon>
        <taxon>Ascomycota</taxon>
        <taxon>Pezizomycotina</taxon>
        <taxon>Sordariomycetes</taxon>
        <taxon>Hypocreomycetidae</taxon>
        <taxon>Glomerellales</taxon>
        <taxon>Glomerellaceae</taxon>
        <taxon>Colletotrichum</taxon>
        <taxon>Colletotrichum gloeosporioides species complex</taxon>
    </lineage>
</organism>
<evidence type="ECO:0000313" key="4">
    <source>
        <dbReference type="Proteomes" id="UP000613401"/>
    </source>
</evidence>
<dbReference type="EMBL" id="WVTB01000040">
    <property type="protein sequence ID" value="KAF3805795.1"/>
    <property type="molecule type" value="Genomic_DNA"/>
</dbReference>
<name>A0A8H4CKV2_COLGL</name>
<keyword evidence="4" id="KW-1185">Reference proteome</keyword>
<dbReference type="InterPro" id="IPR031728">
    <property type="entry name" value="GlcAase_C"/>
</dbReference>
<comment type="caution">
    <text evidence="3">The sequence shown here is derived from an EMBL/GenBank/DDBJ whole genome shotgun (WGS) entry which is preliminary data.</text>
</comment>
<dbReference type="PANTHER" id="PTHR36578">
    <property type="entry name" value="CHROMOSOME 15, WHOLE GENOME SHOTGUN SEQUENCE"/>
    <property type="match status" value="1"/>
</dbReference>
<dbReference type="GeneID" id="69012311"/>
<evidence type="ECO:0000259" key="2">
    <source>
        <dbReference type="Pfam" id="PF16862"/>
    </source>
</evidence>
<feature type="domain" description="Beta-glucuronidase C-terminal" evidence="2">
    <location>
        <begin position="691"/>
        <end position="809"/>
    </location>
</feature>
<dbReference type="Proteomes" id="UP000613401">
    <property type="component" value="Unassembled WGS sequence"/>
</dbReference>
<feature type="chain" id="PRO_5034519653" evidence="1">
    <location>
        <begin position="17"/>
        <end position="812"/>
    </location>
</feature>
<evidence type="ECO:0000256" key="1">
    <source>
        <dbReference type="SAM" id="SignalP"/>
    </source>
</evidence>
<feature type="signal peptide" evidence="1">
    <location>
        <begin position="1"/>
        <end position="16"/>
    </location>
</feature>
<dbReference type="AlphaFoldDB" id="A0A8H4CKV2"/>
<dbReference type="PANTHER" id="PTHR36578:SF1">
    <property type="entry name" value="APPLE DOMAIN-CONTAINING PROTEIN"/>
    <property type="match status" value="1"/>
</dbReference>
<gene>
    <name evidence="3" type="ORF">GCG54_00005159</name>
</gene>
<reference evidence="3" key="1">
    <citation type="journal article" date="2020" name="Phytopathology">
        <title>Genome sequence and comparative analysis of Colletotrichum gloeosporioides isolated from Liriodendron leaves.</title>
        <authorList>
            <person name="Fu F.F."/>
            <person name="Hao Z."/>
            <person name="Wang P."/>
            <person name="Lu Y."/>
            <person name="Xue L.J."/>
            <person name="Wei G."/>
            <person name="Tian Y."/>
            <person name="Baishi H."/>
            <person name="Xu H."/>
            <person name="Shi J."/>
            <person name="Cheng T."/>
            <person name="Wang G."/>
            <person name="Yi Y."/>
            <person name="Chen J."/>
        </authorList>
    </citation>
    <scope>NUCLEOTIDE SEQUENCE</scope>
    <source>
        <strain evidence="3">Lc1</strain>
    </source>
</reference>
<dbReference type="RefSeq" id="XP_045264954.1">
    <property type="nucleotide sequence ID" value="XM_045405190.1"/>
</dbReference>
<accession>A0A8H4CKV2</accession>
<protein>
    <submittedName>
        <fullName evidence="3">Beta-glucuronidase</fullName>
    </submittedName>
</protein>
<dbReference type="Pfam" id="PF16862">
    <property type="entry name" value="Glyco_hydro_79C"/>
    <property type="match status" value="1"/>
</dbReference>
<proteinExistence type="predicted"/>